<dbReference type="Proteomes" id="UP000037122">
    <property type="component" value="Unassembled WGS sequence"/>
</dbReference>
<proteinExistence type="predicted"/>
<organism evidence="2 3">
    <name type="scientific">Candidozyma auris</name>
    <name type="common">Yeast</name>
    <name type="synonym">Candida auris</name>
    <dbReference type="NCBI Taxonomy" id="498019"/>
    <lineage>
        <taxon>Eukaryota</taxon>
        <taxon>Fungi</taxon>
        <taxon>Dikarya</taxon>
        <taxon>Ascomycota</taxon>
        <taxon>Saccharomycotina</taxon>
        <taxon>Pichiomycetes</taxon>
        <taxon>Metschnikowiaceae</taxon>
        <taxon>Candidozyma</taxon>
    </lineage>
</organism>
<evidence type="ECO:0000313" key="3">
    <source>
        <dbReference type="Proteomes" id="UP000037122"/>
    </source>
</evidence>
<gene>
    <name evidence="2" type="ORF">QG37_02041</name>
</gene>
<evidence type="ECO:0000313" key="2">
    <source>
        <dbReference type="EMBL" id="KNE01156.1"/>
    </source>
</evidence>
<evidence type="ECO:0000256" key="1">
    <source>
        <dbReference type="SAM" id="MobiDB-lite"/>
    </source>
</evidence>
<accession>A0A0L0P556</accession>
<reference evidence="3" key="1">
    <citation type="journal article" date="2015" name="BMC Genomics">
        <title>Draft genome of a commonly misdiagnosed multidrug resistant pathogen Candida auris.</title>
        <authorList>
            <person name="Chatterjee S."/>
            <person name="Alampalli S.V."/>
            <person name="Nageshan R.K."/>
            <person name="Chettiar S.T."/>
            <person name="Joshi S."/>
            <person name="Tatu U.S."/>
        </authorList>
    </citation>
    <scope>NUCLEOTIDE SEQUENCE [LARGE SCALE GENOMIC DNA]</scope>
    <source>
        <strain evidence="3">6684</strain>
    </source>
</reference>
<comment type="caution">
    <text evidence="2">The sequence shown here is derived from an EMBL/GenBank/DDBJ whole genome shotgun (WGS) entry which is preliminary data.</text>
</comment>
<feature type="region of interest" description="Disordered" evidence="1">
    <location>
        <begin position="30"/>
        <end position="59"/>
    </location>
</feature>
<dbReference type="VEuPathDB" id="FungiDB:QG37_02041"/>
<dbReference type="AlphaFoldDB" id="A0A0L0P556"/>
<name>A0A0L0P556_CANAR</name>
<dbReference type="EMBL" id="LGST01000016">
    <property type="protein sequence ID" value="KNE01156.1"/>
    <property type="molecule type" value="Genomic_DNA"/>
</dbReference>
<sequence length="59" mass="6750">MRGRDTDRLGLAGGDGHWLSVSLAAQDNVWGADKVEERQTKKRDKREDLDEDNANIRKR</sequence>
<protein>
    <submittedName>
        <fullName evidence="2">Uncharacterized protein</fullName>
    </submittedName>
</protein>